<keyword evidence="3 5" id="KW-1133">Transmembrane helix</keyword>
<keyword evidence="4 5" id="KW-0472">Membrane</keyword>
<dbReference type="PANTHER" id="PTHR43027">
    <property type="entry name" value="DOXORUBICIN RESISTANCE ABC TRANSPORTER PERMEASE PROTEIN DRRC-RELATED"/>
    <property type="match status" value="1"/>
</dbReference>
<accession>A0AAW8SXL7</accession>
<evidence type="ECO:0000256" key="5">
    <source>
        <dbReference type="SAM" id="Phobius"/>
    </source>
</evidence>
<dbReference type="PANTHER" id="PTHR43027:SF2">
    <property type="entry name" value="TRANSPORT PERMEASE PROTEIN"/>
    <property type="match status" value="1"/>
</dbReference>
<dbReference type="EMBL" id="JARPXM010000007">
    <property type="protein sequence ID" value="MDT2538337.1"/>
    <property type="molecule type" value="Genomic_DNA"/>
</dbReference>
<feature type="transmembrane region" description="Helical" evidence="5">
    <location>
        <begin position="20"/>
        <end position="38"/>
    </location>
</feature>
<evidence type="ECO:0000313" key="7">
    <source>
        <dbReference type="EMBL" id="MDT2538337.1"/>
    </source>
</evidence>
<dbReference type="RefSeq" id="WP_010745669.1">
    <property type="nucleotide sequence ID" value="NZ_CABLCA010000045.1"/>
</dbReference>
<dbReference type="GO" id="GO:0140359">
    <property type="term" value="F:ABC-type transporter activity"/>
    <property type="evidence" value="ECO:0007669"/>
    <property type="project" value="InterPro"/>
</dbReference>
<dbReference type="AlphaFoldDB" id="A0AAW8SXL7"/>
<evidence type="ECO:0000256" key="4">
    <source>
        <dbReference type="ARBA" id="ARBA00023136"/>
    </source>
</evidence>
<feature type="transmembrane region" description="Helical" evidence="5">
    <location>
        <begin position="177"/>
        <end position="195"/>
    </location>
</feature>
<dbReference type="Proteomes" id="UP001249240">
    <property type="component" value="Unassembled WGS sequence"/>
</dbReference>
<keyword evidence="2 5" id="KW-0812">Transmembrane</keyword>
<feature type="transmembrane region" description="Helical" evidence="5">
    <location>
        <begin position="220"/>
        <end position="245"/>
    </location>
</feature>
<comment type="caution">
    <text evidence="7">The sequence shown here is derived from an EMBL/GenBank/DDBJ whole genome shotgun (WGS) entry which is preliminary data.</text>
</comment>
<protein>
    <submittedName>
        <fullName evidence="7">ABC transporter permease</fullName>
    </submittedName>
</protein>
<feature type="transmembrane region" description="Helical" evidence="5">
    <location>
        <begin position="291"/>
        <end position="309"/>
    </location>
</feature>
<evidence type="ECO:0000256" key="2">
    <source>
        <dbReference type="ARBA" id="ARBA00022692"/>
    </source>
</evidence>
<evidence type="ECO:0000259" key="6">
    <source>
        <dbReference type="Pfam" id="PF12698"/>
    </source>
</evidence>
<dbReference type="GO" id="GO:0016020">
    <property type="term" value="C:membrane"/>
    <property type="evidence" value="ECO:0007669"/>
    <property type="project" value="UniProtKB-SubCell"/>
</dbReference>
<evidence type="ECO:0000313" key="8">
    <source>
        <dbReference type="Proteomes" id="UP001249240"/>
    </source>
</evidence>
<dbReference type="InterPro" id="IPR052902">
    <property type="entry name" value="ABC-2_transporter"/>
</dbReference>
<evidence type="ECO:0000256" key="3">
    <source>
        <dbReference type="ARBA" id="ARBA00022989"/>
    </source>
</evidence>
<feature type="transmembrane region" description="Helical" evidence="5">
    <location>
        <begin position="349"/>
        <end position="370"/>
    </location>
</feature>
<evidence type="ECO:0000256" key="1">
    <source>
        <dbReference type="ARBA" id="ARBA00004141"/>
    </source>
</evidence>
<sequence length="379" mass="43378">MFVRLFIYRLRVLLRNRSLLFWTFAFPVVLGLLFNLAFGNLDDIMALETSKVGIVSTDETKAEQFKSVLKEIKDDDDEVVFKSKELSKKEAQAQLSDDEIAGYFEIDAETIELFVSKSGTQQTVLKELLNQYLQNTDKIETLMATGTVQPQMLNQVLEQKSYVKDGNGTGNFNLKSFYFFTLVGMTVMYGFMWGLRNANDQQANQSPEGMRLCLIPRNKLLVSFANMLASFVLFFVQTTLILMFYRFVYQVEFGDHWNYILLVCALGAFTAISFGTLIGNALSKLAFQQKISIGISISMIMSFLAGMMGSQSIKYWIDVHAPLLGRINIVNLISESLYQLFYYQSLDPFYTNLLWLAGFGILFILLNYSFERKVQYDHL</sequence>
<dbReference type="InterPro" id="IPR013525">
    <property type="entry name" value="ABC2_TM"/>
</dbReference>
<organism evidence="7 8">
    <name type="scientific">Enterococcus raffinosus</name>
    <dbReference type="NCBI Taxonomy" id="71452"/>
    <lineage>
        <taxon>Bacteria</taxon>
        <taxon>Bacillati</taxon>
        <taxon>Bacillota</taxon>
        <taxon>Bacilli</taxon>
        <taxon>Lactobacillales</taxon>
        <taxon>Enterococcaceae</taxon>
        <taxon>Enterococcus</taxon>
    </lineage>
</organism>
<feature type="domain" description="ABC-2 type transporter transmembrane" evidence="6">
    <location>
        <begin position="17"/>
        <end position="367"/>
    </location>
</feature>
<name>A0AAW8SXL7_9ENTE</name>
<dbReference type="Pfam" id="PF12698">
    <property type="entry name" value="ABC2_membrane_3"/>
    <property type="match status" value="1"/>
</dbReference>
<reference evidence="7" key="1">
    <citation type="submission" date="2023-03" db="EMBL/GenBank/DDBJ databases">
        <authorList>
            <person name="Shen W."/>
            <person name="Cai J."/>
        </authorList>
    </citation>
    <scope>NUCLEOTIDE SEQUENCE</scope>
    <source>
        <strain evidence="7">B646-2</strain>
    </source>
</reference>
<feature type="transmembrane region" description="Helical" evidence="5">
    <location>
        <begin position="257"/>
        <end position="279"/>
    </location>
</feature>
<comment type="subcellular location">
    <subcellularLocation>
        <location evidence="1">Membrane</location>
        <topology evidence="1">Multi-pass membrane protein</topology>
    </subcellularLocation>
</comment>
<gene>
    <name evidence="7" type="ORF">P7D78_09385</name>
</gene>
<proteinExistence type="predicted"/>